<keyword evidence="3" id="KW-1185">Reference proteome</keyword>
<dbReference type="EMBL" id="SMBP01000004">
    <property type="protein sequence ID" value="TCU62401.1"/>
    <property type="molecule type" value="Genomic_DNA"/>
</dbReference>
<proteinExistence type="predicted"/>
<feature type="domain" description="CYTH" evidence="1">
    <location>
        <begin position="4"/>
        <end position="181"/>
    </location>
</feature>
<dbReference type="Proteomes" id="UP000295773">
    <property type="component" value="Unassembled WGS sequence"/>
</dbReference>
<reference evidence="2 3" key="1">
    <citation type="submission" date="2019-03" db="EMBL/GenBank/DDBJ databases">
        <title>Genomic Encyclopedia of Type Strains, Phase IV (KMG-IV): sequencing the most valuable type-strain genomes for metagenomic binning, comparative biology and taxonomic classification.</title>
        <authorList>
            <person name="Goeker M."/>
        </authorList>
    </citation>
    <scope>NUCLEOTIDE SEQUENCE [LARGE SCALE GENOMIC DNA]</scope>
    <source>
        <strain evidence="2 3">DSM 29481</strain>
    </source>
</reference>
<protein>
    <submittedName>
        <fullName evidence="2">Uncharacterized protein YjbK</fullName>
    </submittedName>
</protein>
<evidence type="ECO:0000313" key="2">
    <source>
        <dbReference type="EMBL" id="TCU62401.1"/>
    </source>
</evidence>
<dbReference type="CDD" id="cd07762">
    <property type="entry name" value="CYTH-like_Pase_1"/>
    <property type="match status" value="1"/>
</dbReference>
<dbReference type="InterPro" id="IPR009195">
    <property type="entry name" value="Uncharacterised_YjbK"/>
</dbReference>
<dbReference type="AlphaFoldDB" id="A0A4R3TJE5"/>
<comment type="caution">
    <text evidence="2">The sequence shown here is derived from an EMBL/GenBank/DDBJ whole genome shotgun (WGS) entry which is preliminary data.</text>
</comment>
<dbReference type="SMART" id="SM01118">
    <property type="entry name" value="CYTH"/>
    <property type="match status" value="1"/>
</dbReference>
<organism evidence="2 3">
    <name type="scientific">Longicatena caecimuris</name>
    <dbReference type="NCBI Taxonomy" id="1796635"/>
    <lineage>
        <taxon>Bacteria</taxon>
        <taxon>Bacillati</taxon>
        <taxon>Bacillota</taxon>
        <taxon>Erysipelotrichia</taxon>
        <taxon>Erysipelotrichales</taxon>
        <taxon>Erysipelotrichaceae</taxon>
        <taxon>Longicatena</taxon>
    </lineage>
</organism>
<gene>
    <name evidence="2" type="ORF">EDD61_10437</name>
</gene>
<evidence type="ECO:0000313" key="3">
    <source>
        <dbReference type="Proteomes" id="UP000295773"/>
    </source>
</evidence>
<evidence type="ECO:0000259" key="1">
    <source>
        <dbReference type="PROSITE" id="PS51707"/>
    </source>
</evidence>
<name>A0A4R3TJE5_9FIRM</name>
<dbReference type="Pfam" id="PF01928">
    <property type="entry name" value="CYTH"/>
    <property type="match status" value="1"/>
</dbReference>
<dbReference type="SUPFAM" id="SSF55154">
    <property type="entry name" value="CYTH-like phosphatases"/>
    <property type="match status" value="1"/>
</dbReference>
<accession>A0A4R3TJE5</accession>
<dbReference type="RefSeq" id="WP_132224025.1">
    <property type="nucleotide sequence ID" value="NZ_JANKBG010000004.1"/>
</dbReference>
<sequence length="181" mass="21636">MNNNIEKEYKVLVTKEQFYNLYQNFATPPFHEQVNIYYDTQDLMIRKHKGAMRIRDVNGMHIFTLKMQSEEGLLEFEKPVPKNAITSLEDEEIQELLHRYQLQGPFFKIAELHTQRAVYESEFAELCFDISTYHGKTDYEIEYEYKKEHDGLSIFQDIMKQINVVYEKNCISKIQRAMNSL</sequence>
<dbReference type="InterPro" id="IPR033469">
    <property type="entry name" value="CYTH-like_dom_sf"/>
</dbReference>
<dbReference type="InterPro" id="IPR023577">
    <property type="entry name" value="CYTH_domain"/>
</dbReference>
<dbReference type="Gene3D" id="2.40.320.10">
    <property type="entry name" value="Hypothetical Protein Pfu-838710-001"/>
    <property type="match status" value="1"/>
</dbReference>
<dbReference type="PROSITE" id="PS51707">
    <property type="entry name" value="CYTH"/>
    <property type="match status" value="1"/>
</dbReference>